<evidence type="ECO:0000256" key="6">
    <source>
        <dbReference type="ARBA" id="ARBA00022989"/>
    </source>
</evidence>
<proteinExistence type="inferred from homology"/>
<comment type="similarity">
    <text evidence="2">Belongs to the auxin efflux carrier (TC 2.A.69) family.</text>
</comment>
<feature type="transmembrane region" description="Helical" evidence="8">
    <location>
        <begin position="248"/>
        <end position="267"/>
    </location>
</feature>
<evidence type="ECO:0000256" key="5">
    <source>
        <dbReference type="ARBA" id="ARBA00022692"/>
    </source>
</evidence>
<dbReference type="Gene3D" id="1.20.1530.20">
    <property type="match status" value="1"/>
</dbReference>
<evidence type="ECO:0000256" key="8">
    <source>
        <dbReference type="SAM" id="Phobius"/>
    </source>
</evidence>
<feature type="transmembrane region" description="Helical" evidence="8">
    <location>
        <begin position="279"/>
        <end position="299"/>
    </location>
</feature>
<dbReference type="PANTHER" id="PTHR36838">
    <property type="entry name" value="AUXIN EFFLUX CARRIER FAMILY PROTEIN"/>
    <property type="match status" value="1"/>
</dbReference>
<evidence type="ECO:0000256" key="4">
    <source>
        <dbReference type="ARBA" id="ARBA00022475"/>
    </source>
</evidence>
<dbReference type="InterPro" id="IPR004776">
    <property type="entry name" value="Mem_transp_PIN-like"/>
</dbReference>
<feature type="transmembrane region" description="Helical" evidence="8">
    <location>
        <begin position="56"/>
        <end position="78"/>
    </location>
</feature>
<evidence type="ECO:0000313" key="9">
    <source>
        <dbReference type="EMBL" id="MDP9866245.1"/>
    </source>
</evidence>
<evidence type="ECO:0000313" key="10">
    <source>
        <dbReference type="Proteomes" id="UP001230426"/>
    </source>
</evidence>
<feature type="transmembrane region" description="Helical" evidence="8">
    <location>
        <begin position="90"/>
        <end position="111"/>
    </location>
</feature>
<dbReference type="InterPro" id="IPR038770">
    <property type="entry name" value="Na+/solute_symporter_sf"/>
</dbReference>
<keyword evidence="3" id="KW-0813">Transport</keyword>
<evidence type="ECO:0000256" key="2">
    <source>
        <dbReference type="ARBA" id="ARBA00010145"/>
    </source>
</evidence>
<keyword evidence="6 8" id="KW-1133">Transmembrane helix</keyword>
<name>A0ABT9RCW9_9ACTN</name>
<keyword evidence="4" id="KW-1003">Cell membrane</keyword>
<comment type="caution">
    <text evidence="9">The sequence shown here is derived from an EMBL/GenBank/DDBJ whole genome shotgun (WGS) entry which is preliminary data.</text>
</comment>
<gene>
    <name evidence="9" type="ORF">J2S55_005511</name>
</gene>
<evidence type="ECO:0000256" key="1">
    <source>
        <dbReference type="ARBA" id="ARBA00004651"/>
    </source>
</evidence>
<dbReference type="PANTHER" id="PTHR36838:SF1">
    <property type="entry name" value="SLR1864 PROTEIN"/>
    <property type="match status" value="1"/>
</dbReference>
<feature type="transmembrane region" description="Helical" evidence="8">
    <location>
        <begin position="182"/>
        <end position="207"/>
    </location>
</feature>
<dbReference type="Proteomes" id="UP001230426">
    <property type="component" value="Unassembled WGS sequence"/>
</dbReference>
<reference evidence="9 10" key="1">
    <citation type="submission" date="2023-07" db="EMBL/GenBank/DDBJ databases">
        <title>Sequencing the genomes of 1000 actinobacteria strains.</title>
        <authorList>
            <person name="Klenk H.-P."/>
        </authorList>
    </citation>
    <scope>NUCLEOTIDE SEQUENCE [LARGE SCALE GENOMIC DNA]</scope>
    <source>
        <strain evidence="9 10">DSM 44109</strain>
    </source>
</reference>
<keyword evidence="7 8" id="KW-0472">Membrane</keyword>
<evidence type="ECO:0000256" key="3">
    <source>
        <dbReference type="ARBA" id="ARBA00022448"/>
    </source>
</evidence>
<dbReference type="Pfam" id="PF03547">
    <property type="entry name" value="Mem_trans"/>
    <property type="match status" value="2"/>
</dbReference>
<evidence type="ECO:0000256" key="7">
    <source>
        <dbReference type="ARBA" id="ARBA00023136"/>
    </source>
</evidence>
<sequence length="305" mass="31511">MIAAFTPIWTLTLLGYLAGRFRLLGAEADRVLGAFVFHLAMPAALFSVLMRTRLSFSWSALGAFAAGTAVTMALGAVLSRRFFGRKPGEATIGAMSAGYVNSANLGIPVTLQVLGDATFLTGVLLFQVMVITPLVLALLDRGADRRLRPARLAGLPLRNPVILGLAAGALCSASGWQPPTMITGPLALLGDAAVPAALVALGLSLTVRGPGLAGERAEVLALSALKLLVQPLLAYLFGLLAQLRPAELLALVVCAALPTAQNAYIFAREYGQADSVARGAVITSTALSMLTLAVIGWLLGSPAAP</sequence>
<comment type="subcellular location">
    <subcellularLocation>
        <location evidence="1">Cell membrane</location>
        <topology evidence="1">Multi-pass membrane protein</topology>
    </subcellularLocation>
</comment>
<feature type="transmembrane region" description="Helical" evidence="8">
    <location>
        <begin position="117"/>
        <end position="139"/>
    </location>
</feature>
<keyword evidence="10" id="KW-1185">Reference proteome</keyword>
<organism evidence="9 10">
    <name type="scientific">Streptosporangium brasiliense</name>
    <dbReference type="NCBI Taxonomy" id="47480"/>
    <lineage>
        <taxon>Bacteria</taxon>
        <taxon>Bacillati</taxon>
        <taxon>Actinomycetota</taxon>
        <taxon>Actinomycetes</taxon>
        <taxon>Streptosporangiales</taxon>
        <taxon>Streptosporangiaceae</taxon>
        <taxon>Streptosporangium</taxon>
    </lineage>
</organism>
<dbReference type="EMBL" id="JAUSRB010000002">
    <property type="protein sequence ID" value="MDP9866245.1"/>
    <property type="molecule type" value="Genomic_DNA"/>
</dbReference>
<dbReference type="RefSeq" id="WP_306866631.1">
    <property type="nucleotide sequence ID" value="NZ_JAUSRB010000002.1"/>
</dbReference>
<protein>
    <submittedName>
        <fullName evidence="9">Permease</fullName>
    </submittedName>
</protein>
<keyword evidence="5 8" id="KW-0812">Transmembrane</keyword>
<feature type="transmembrane region" description="Helical" evidence="8">
    <location>
        <begin position="160"/>
        <end position="176"/>
    </location>
</feature>
<accession>A0ABT9RCW9</accession>
<feature type="transmembrane region" description="Helical" evidence="8">
    <location>
        <begin position="6"/>
        <end position="24"/>
    </location>
</feature>
<feature type="transmembrane region" description="Helical" evidence="8">
    <location>
        <begin position="219"/>
        <end position="242"/>
    </location>
</feature>
<feature type="transmembrane region" description="Helical" evidence="8">
    <location>
        <begin position="31"/>
        <end position="50"/>
    </location>
</feature>